<accession>A0A7W8HAL7</accession>
<feature type="transmembrane region" description="Helical" evidence="1">
    <location>
        <begin position="189"/>
        <end position="209"/>
    </location>
</feature>
<feature type="transmembrane region" description="Helical" evidence="1">
    <location>
        <begin position="40"/>
        <end position="57"/>
    </location>
</feature>
<feature type="transmembrane region" description="Helical" evidence="1">
    <location>
        <begin position="117"/>
        <end position="137"/>
    </location>
</feature>
<dbReference type="AlphaFoldDB" id="A0A7W8HAL7"/>
<evidence type="ECO:0000256" key="1">
    <source>
        <dbReference type="SAM" id="Phobius"/>
    </source>
</evidence>
<feature type="transmembrane region" description="Helical" evidence="1">
    <location>
        <begin position="149"/>
        <end position="169"/>
    </location>
</feature>
<keyword evidence="1" id="KW-1133">Transmembrane helix</keyword>
<sequence length="219" mass="24037">MKGLLIKDYKLMKNQKGYFIVLFLLCVVFAAREGGESFCVGFITYVCSLFCISTISYDEFDNGNAFLFTLPFTRAQYALEKYGFGLLTGILAWAVGTLIASVAWGLRNPQTELLTQWLPQCLMLLAADWVLLSLLIPFQLKFGAEKGRIVLLIVLGVLFAAIFAGGYVLQLLNVKLGDSFDFVSALEKAGFTAAVLIIGAVAMVISALISRGIVEKKEF</sequence>
<organism evidence="2 3">
    <name type="scientific">Catenibacillus scindens</name>
    <dbReference type="NCBI Taxonomy" id="673271"/>
    <lineage>
        <taxon>Bacteria</taxon>
        <taxon>Bacillati</taxon>
        <taxon>Bacillota</taxon>
        <taxon>Clostridia</taxon>
        <taxon>Lachnospirales</taxon>
        <taxon>Lachnospiraceae</taxon>
        <taxon>Catenibacillus</taxon>
    </lineage>
</organism>
<feature type="transmembrane region" description="Helical" evidence="1">
    <location>
        <begin position="84"/>
        <end position="105"/>
    </location>
</feature>
<name>A0A7W8HAL7_9FIRM</name>
<gene>
    <name evidence="2" type="ORF">HNP82_002090</name>
</gene>
<comment type="caution">
    <text evidence="2">The sequence shown here is derived from an EMBL/GenBank/DDBJ whole genome shotgun (WGS) entry which is preliminary data.</text>
</comment>
<protein>
    <submittedName>
        <fullName evidence="2">ABC-type transport system involved in multi-copper enzyme maturation permease subunit</fullName>
    </submittedName>
</protein>
<dbReference type="RefSeq" id="WP_183774137.1">
    <property type="nucleotide sequence ID" value="NZ_CAWVEG010000190.1"/>
</dbReference>
<dbReference type="EMBL" id="JACHFW010000008">
    <property type="protein sequence ID" value="MBB5264951.1"/>
    <property type="molecule type" value="Genomic_DNA"/>
</dbReference>
<keyword evidence="3" id="KW-1185">Reference proteome</keyword>
<proteinExistence type="predicted"/>
<dbReference type="InterPro" id="IPR025699">
    <property type="entry name" value="ABC2_memb-like"/>
</dbReference>
<keyword evidence="1" id="KW-0812">Transmembrane</keyword>
<dbReference type="Proteomes" id="UP000543642">
    <property type="component" value="Unassembled WGS sequence"/>
</dbReference>
<evidence type="ECO:0000313" key="3">
    <source>
        <dbReference type="Proteomes" id="UP000543642"/>
    </source>
</evidence>
<evidence type="ECO:0000313" key="2">
    <source>
        <dbReference type="EMBL" id="MBB5264951.1"/>
    </source>
</evidence>
<reference evidence="2 3" key="1">
    <citation type="submission" date="2020-08" db="EMBL/GenBank/DDBJ databases">
        <title>Genomic Encyclopedia of Type Strains, Phase IV (KMG-IV): sequencing the most valuable type-strain genomes for metagenomic binning, comparative biology and taxonomic classification.</title>
        <authorList>
            <person name="Goeker M."/>
        </authorList>
    </citation>
    <scope>NUCLEOTIDE SEQUENCE [LARGE SCALE GENOMIC DNA]</scope>
    <source>
        <strain evidence="2 3">DSM 106146</strain>
    </source>
</reference>
<dbReference type="Pfam" id="PF13346">
    <property type="entry name" value="ABC2_membrane_5"/>
    <property type="match status" value="1"/>
</dbReference>
<keyword evidence="1" id="KW-0472">Membrane</keyword>